<comment type="similarity">
    <text evidence="2">Belongs to the mitochondrion-specific ribosomal protein mS26 family.</text>
</comment>
<dbReference type="RefSeq" id="XP_014661556.1">
    <property type="nucleotide sequence ID" value="XM_014806070.1"/>
</dbReference>
<evidence type="ECO:0000256" key="2">
    <source>
        <dbReference type="ARBA" id="ARBA00009672"/>
    </source>
</evidence>
<proteinExistence type="inferred from homology"/>
<gene>
    <name evidence="10" type="primary">LOC106804746</name>
</gene>
<evidence type="ECO:0000313" key="10">
    <source>
        <dbReference type="RefSeq" id="XP_014661556.1"/>
    </source>
</evidence>
<dbReference type="GeneID" id="106804746"/>
<keyword evidence="9" id="KW-1185">Reference proteome</keyword>
<organism evidence="9 10">
    <name type="scientific">Priapulus caudatus</name>
    <name type="common">Priapulid worm</name>
    <dbReference type="NCBI Taxonomy" id="37621"/>
    <lineage>
        <taxon>Eukaryota</taxon>
        <taxon>Metazoa</taxon>
        <taxon>Ecdysozoa</taxon>
        <taxon>Scalidophora</taxon>
        <taxon>Priapulida</taxon>
        <taxon>Priapulimorpha</taxon>
        <taxon>Priapulimorphida</taxon>
        <taxon>Priapulidae</taxon>
        <taxon>Priapulus</taxon>
    </lineage>
</organism>
<accession>A0ABM1DNN5</accession>
<dbReference type="PANTHER" id="PTHR21035:SF2">
    <property type="entry name" value="SMALL RIBOSOMAL SUBUNIT PROTEIN MS26"/>
    <property type="match status" value="1"/>
</dbReference>
<evidence type="ECO:0000256" key="4">
    <source>
        <dbReference type="ARBA" id="ARBA00022980"/>
    </source>
</evidence>
<sequence>MISAKTCLYLYGPGKQGLRSPCGSLVFVRWRKPRWIPMAKSKLEYLPVKKPVDPWEADFMKKQMNHYRTTMKALRAYFACEQEALSATGTVMMEKARHEEDEFRALLEENARHNEHVAAMREKRIADEQEARLLARMRGIEFAKQRRAEEREHADSVIQHYQELAKTLVTAETCDEAIEQCLDDVIVYDFAIDQTGSVYQGRTLEVLEKVSSLSSSSPEVSTLS</sequence>
<evidence type="ECO:0000256" key="1">
    <source>
        <dbReference type="ARBA" id="ARBA00004173"/>
    </source>
</evidence>
<evidence type="ECO:0000256" key="3">
    <source>
        <dbReference type="ARBA" id="ARBA00022946"/>
    </source>
</evidence>
<evidence type="ECO:0000313" key="9">
    <source>
        <dbReference type="Proteomes" id="UP000695022"/>
    </source>
</evidence>
<evidence type="ECO:0000256" key="5">
    <source>
        <dbReference type="ARBA" id="ARBA00023128"/>
    </source>
</evidence>
<dbReference type="GO" id="GO:0005840">
    <property type="term" value="C:ribosome"/>
    <property type="evidence" value="ECO:0007669"/>
    <property type="project" value="UniProtKB-KW"/>
</dbReference>
<protein>
    <recommendedName>
        <fullName evidence="7">Small ribosomal subunit protein mS26</fullName>
    </recommendedName>
    <alternativeName>
        <fullName evidence="8">28S ribosomal protein S26, mitochondrial</fullName>
    </alternativeName>
</protein>
<evidence type="ECO:0000256" key="8">
    <source>
        <dbReference type="ARBA" id="ARBA00035344"/>
    </source>
</evidence>
<dbReference type="Pfam" id="PF14943">
    <property type="entry name" value="MRP-S26"/>
    <property type="match status" value="1"/>
</dbReference>
<reference evidence="10" key="1">
    <citation type="submission" date="2025-08" db="UniProtKB">
        <authorList>
            <consortium name="RefSeq"/>
        </authorList>
    </citation>
    <scope>IDENTIFICATION</scope>
</reference>
<keyword evidence="4 10" id="KW-0689">Ribosomal protein</keyword>
<keyword evidence="3" id="KW-0809">Transit peptide</keyword>
<name>A0ABM1DNN5_PRICU</name>
<dbReference type="InterPro" id="IPR026140">
    <property type="entry name" value="Ribosomal_mS26"/>
</dbReference>
<dbReference type="Proteomes" id="UP000695022">
    <property type="component" value="Unplaced"/>
</dbReference>
<keyword evidence="5" id="KW-0496">Mitochondrion</keyword>
<evidence type="ECO:0000256" key="7">
    <source>
        <dbReference type="ARBA" id="ARBA00035138"/>
    </source>
</evidence>
<dbReference type="PANTHER" id="PTHR21035">
    <property type="entry name" value="28S RIBOSOMAL PROTEIN S26, MITOCHONDRIAL"/>
    <property type="match status" value="1"/>
</dbReference>
<comment type="subcellular location">
    <subcellularLocation>
        <location evidence="1">Mitochondrion</location>
    </subcellularLocation>
</comment>
<keyword evidence="6" id="KW-0687">Ribonucleoprotein</keyword>
<evidence type="ECO:0000256" key="6">
    <source>
        <dbReference type="ARBA" id="ARBA00023274"/>
    </source>
</evidence>